<comment type="caution">
    <text evidence="1">The sequence shown here is derived from an EMBL/GenBank/DDBJ whole genome shotgun (WGS) entry which is preliminary data.</text>
</comment>
<evidence type="ECO:0000313" key="2">
    <source>
        <dbReference type="Proteomes" id="UP000321306"/>
    </source>
</evidence>
<protein>
    <recommendedName>
        <fullName evidence="3">DUF3105 domain-containing protein</fullName>
    </recommendedName>
</protein>
<evidence type="ECO:0000313" key="1">
    <source>
        <dbReference type="EMBL" id="GEM46633.1"/>
    </source>
</evidence>
<proteinExistence type="predicted"/>
<dbReference type="InterPro" id="IPR021454">
    <property type="entry name" value="DUF3105"/>
</dbReference>
<dbReference type="AlphaFoldDB" id="A0A511N165"/>
<evidence type="ECO:0008006" key="3">
    <source>
        <dbReference type="Google" id="ProtNLM"/>
    </source>
</evidence>
<name>A0A511N165_DEIC1</name>
<dbReference type="PROSITE" id="PS51257">
    <property type="entry name" value="PROKAR_LIPOPROTEIN"/>
    <property type="match status" value="1"/>
</dbReference>
<dbReference type="EMBL" id="BJXB01000009">
    <property type="protein sequence ID" value="GEM46633.1"/>
    <property type="molecule type" value="Genomic_DNA"/>
</dbReference>
<gene>
    <name evidence="1" type="ORF">DC3_22680</name>
</gene>
<sequence>MKAPQMIPLLIGLTLLASCNTKTSSIEGVETFTVAAGHKEGKLEYKQTPPAGGEHNPTWQNCGIYQSPIYNEYGVHSMEHGAVWITHQPDLSAEEINTLADAMKGNSHVLMSPYPDLKSKVVVSAWGKQLKLDSVSDVRLVEFIRTYAQSPDAPEPGAPCSGAYSGVQ</sequence>
<organism evidence="1 2">
    <name type="scientific">Deinococcus cellulosilyticus (strain DSM 18568 / NBRC 106333 / KACC 11606 / 5516J-15)</name>
    <dbReference type="NCBI Taxonomy" id="1223518"/>
    <lineage>
        <taxon>Bacteria</taxon>
        <taxon>Thermotogati</taxon>
        <taxon>Deinococcota</taxon>
        <taxon>Deinococci</taxon>
        <taxon>Deinococcales</taxon>
        <taxon>Deinococcaceae</taxon>
        <taxon>Deinococcus</taxon>
    </lineage>
</organism>
<accession>A0A511N165</accession>
<dbReference type="Proteomes" id="UP000321306">
    <property type="component" value="Unassembled WGS sequence"/>
</dbReference>
<reference evidence="1 2" key="1">
    <citation type="submission" date="2019-07" db="EMBL/GenBank/DDBJ databases">
        <title>Whole genome shotgun sequence of Deinococcus cellulosilyticus NBRC 106333.</title>
        <authorList>
            <person name="Hosoyama A."/>
            <person name="Uohara A."/>
            <person name="Ohji S."/>
            <person name="Ichikawa N."/>
        </authorList>
    </citation>
    <scope>NUCLEOTIDE SEQUENCE [LARGE SCALE GENOMIC DNA]</scope>
    <source>
        <strain evidence="1 2">NBRC 106333</strain>
    </source>
</reference>
<dbReference type="RefSeq" id="WP_146884449.1">
    <property type="nucleotide sequence ID" value="NZ_BJXB01000009.1"/>
</dbReference>
<dbReference type="OrthoDB" id="164831at2"/>
<dbReference type="Pfam" id="PF11303">
    <property type="entry name" value="DUF3105"/>
    <property type="match status" value="1"/>
</dbReference>
<keyword evidence="2" id="KW-1185">Reference proteome</keyword>